<dbReference type="Proteomes" id="UP001596163">
    <property type="component" value="Unassembled WGS sequence"/>
</dbReference>
<reference evidence="3" key="1">
    <citation type="journal article" date="2019" name="Int. J. Syst. Evol. Microbiol.">
        <title>The Global Catalogue of Microorganisms (GCM) 10K type strain sequencing project: providing services to taxonomists for standard genome sequencing and annotation.</title>
        <authorList>
            <consortium name="The Broad Institute Genomics Platform"/>
            <consortium name="The Broad Institute Genome Sequencing Center for Infectious Disease"/>
            <person name="Wu L."/>
            <person name="Ma J."/>
        </authorList>
    </citation>
    <scope>NUCLEOTIDE SEQUENCE [LARGE SCALE GENOMIC DNA]</scope>
    <source>
        <strain evidence="3">CGMCC 1.7030</strain>
    </source>
</reference>
<keyword evidence="2" id="KW-0489">Methyltransferase</keyword>
<proteinExistence type="predicted"/>
<evidence type="ECO:0000313" key="3">
    <source>
        <dbReference type="Proteomes" id="UP001596163"/>
    </source>
</evidence>
<accession>A0ABW0BWT7</accession>
<evidence type="ECO:0000313" key="2">
    <source>
        <dbReference type="EMBL" id="MFC5192141.1"/>
    </source>
</evidence>
<dbReference type="GO" id="GO:0008168">
    <property type="term" value="F:methyltransferase activity"/>
    <property type="evidence" value="ECO:0007669"/>
    <property type="project" value="UniProtKB-KW"/>
</dbReference>
<organism evidence="2 3">
    <name type="scientific">Algoriphagus aquatilis</name>
    <dbReference type="NCBI Taxonomy" id="490186"/>
    <lineage>
        <taxon>Bacteria</taxon>
        <taxon>Pseudomonadati</taxon>
        <taxon>Bacteroidota</taxon>
        <taxon>Cytophagia</taxon>
        <taxon>Cytophagales</taxon>
        <taxon>Cyclobacteriaceae</taxon>
        <taxon>Algoriphagus</taxon>
    </lineage>
</organism>
<dbReference type="EMBL" id="JBHSKS010000007">
    <property type="protein sequence ID" value="MFC5192141.1"/>
    <property type="molecule type" value="Genomic_DNA"/>
</dbReference>
<evidence type="ECO:0000259" key="1">
    <source>
        <dbReference type="Pfam" id="PF13847"/>
    </source>
</evidence>
<dbReference type="Gene3D" id="3.40.50.150">
    <property type="entry name" value="Vaccinia Virus protein VP39"/>
    <property type="match status" value="1"/>
</dbReference>
<name>A0ABW0BWT7_9BACT</name>
<keyword evidence="3" id="KW-1185">Reference proteome</keyword>
<keyword evidence="2" id="KW-0808">Transferase</keyword>
<dbReference type="CDD" id="cd02440">
    <property type="entry name" value="AdoMet_MTases"/>
    <property type="match status" value="1"/>
</dbReference>
<dbReference type="PANTHER" id="PTHR12843">
    <property type="entry name" value="PROTEIN-LYSINE N-METHYLTRANSFERASE METTL10"/>
    <property type="match status" value="1"/>
</dbReference>
<comment type="caution">
    <text evidence="2">The sequence shown here is derived from an EMBL/GenBank/DDBJ whole genome shotgun (WGS) entry which is preliminary data.</text>
</comment>
<dbReference type="InterPro" id="IPR025714">
    <property type="entry name" value="Methyltranfer_dom"/>
</dbReference>
<dbReference type="PANTHER" id="PTHR12843:SF5">
    <property type="entry name" value="EEF1A LYSINE METHYLTRANSFERASE 2"/>
    <property type="match status" value="1"/>
</dbReference>
<sequence>MGNVKKEHWEAVYQTKDTTKVGWFQQVPRVSIEWIDQLNLSKNASIIDVGGGDGFLVDWLVDQGYVHVTLLDISESALQKAQNRLGPSASKVTWEVSDILEFESSAKVDLWHDRAVFHFLTEPNDQQTYSSLVERSIVSGGYLLLMTFSRSGPSTCSGLPVQQYDEADLKSMFIQEFDCIKSLNYDHITPSGSPQNYTVALFRRK</sequence>
<dbReference type="SUPFAM" id="SSF53335">
    <property type="entry name" value="S-adenosyl-L-methionine-dependent methyltransferases"/>
    <property type="match status" value="1"/>
</dbReference>
<gene>
    <name evidence="2" type="ORF">ACFPIK_10205</name>
</gene>
<dbReference type="GO" id="GO:0032259">
    <property type="term" value="P:methylation"/>
    <property type="evidence" value="ECO:0007669"/>
    <property type="project" value="UniProtKB-KW"/>
</dbReference>
<dbReference type="RefSeq" id="WP_377914870.1">
    <property type="nucleotide sequence ID" value="NZ_JBHSKS010000007.1"/>
</dbReference>
<protein>
    <submittedName>
        <fullName evidence="2">Class I SAM-dependent methyltransferase</fullName>
    </submittedName>
</protein>
<feature type="domain" description="Methyltransferase" evidence="1">
    <location>
        <begin position="41"/>
        <end position="155"/>
    </location>
</feature>
<dbReference type="InterPro" id="IPR029063">
    <property type="entry name" value="SAM-dependent_MTases_sf"/>
</dbReference>
<dbReference type="Pfam" id="PF13847">
    <property type="entry name" value="Methyltransf_31"/>
    <property type="match status" value="1"/>
</dbReference>